<evidence type="ECO:0000313" key="3">
    <source>
        <dbReference type="Proteomes" id="UP001305414"/>
    </source>
</evidence>
<feature type="region of interest" description="Disordered" evidence="1">
    <location>
        <begin position="1"/>
        <end position="20"/>
    </location>
</feature>
<organism evidence="2 3">
    <name type="scientific">Xylaria bambusicola</name>
    <dbReference type="NCBI Taxonomy" id="326684"/>
    <lineage>
        <taxon>Eukaryota</taxon>
        <taxon>Fungi</taxon>
        <taxon>Dikarya</taxon>
        <taxon>Ascomycota</taxon>
        <taxon>Pezizomycotina</taxon>
        <taxon>Sordariomycetes</taxon>
        <taxon>Xylariomycetidae</taxon>
        <taxon>Xylariales</taxon>
        <taxon>Xylariaceae</taxon>
        <taxon>Xylaria</taxon>
    </lineage>
</organism>
<feature type="compositionally biased region" description="Basic and acidic residues" evidence="1">
    <location>
        <begin position="1"/>
        <end position="17"/>
    </location>
</feature>
<name>A0AAN7URH0_9PEZI</name>
<keyword evidence="3" id="KW-1185">Reference proteome</keyword>
<sequence length="253" mass="27169">MSHHDHQQHPEEPRDLGARQIPAVRARPILAVGARPTLDIAFHPPHREQVAVRAKPRQLRNYAEVVDAQRRIRVERPDGRGHEHAEAGRELLVPEGDNAIVETLAQNVRIQADTGNKAAGGAAEGVTEPPVDGVEVLPVLRLGPRSNGVIAAAATAKQEADGSPDECQAGRGNEGGYDLGCVIVVSKPYSNAGDVWIAFELKRANANVVARGASDGHPRRNVTNGPKLMVAILTPFDAANGLVHNVSRWRHAE</sequence>
<comment type="caution">
    <text evidence="2">The sequence shown here is derived from an EMBL/GenBank/DDBJ whole genome shotgun (WGS) entry which is preliminary data.</text>
</comment>
<proteinExistence type="predicted"/>
<evidence type="ECO:0000256" key="1">
    <source>
        <dbReference type="SAM" id="MobiDB-lite"/>
    </source>
</evidence>
<evidence type="ECO:0000313" key="2">
    <source>
        <dbReference type="EMBL" id="KAK5637555.1"/>
    </source>
</evidence>
<dbReference type="Proteomes" id="UP001305414">
    <property type="component" value="Unassembled WGS sequence"/>
</dbReference>
<accession>A0AAN7URH0</accession>
<dbReference type="AlphaFoldDB" id="A0AAN7URH0"/>
<protein>
    <submittedName>
        <fullName evidence="2">Uncharacterized protein</fullName>
    </submittedName>
</protein>
<gene>
    <name evidence="2" type="ORF">RRF57_013270</name>
</gene>
<dbReference type="EMBL" id="JAWHQM010000134">
    <property type="protein sequence ID" value="KAK5637555.1"/>
    <property type="molecule type" value="Genomic_DNA"/>
</dbReference>
<reference evidence="2 3" key="1">
    <citation type="submission" date="2023-10" db="EMBL/GenBank/DDBJ databases">
        <title>Draft genome sequence of Xylaria bambusicola isolate GMP-LS, the root and basal stem rot pathogen of sugarcane in Indonesia.</title>
        <authorList>
            <person name="Selvaraj P."/>
            <person name="Muralishankar V."/>
            <person name="Muruganantham S."/>
            <person name="Sp S."/>
            <person name="Haryani S."/>
            <person name="Lau K.J.X."/>
            <person name="Naqvi N.I."/>
        </authorList>
    </citation>
    <scope>NUCLEOTIDE SEQUENCE [LARGE SCALE GENOMIC DNA]</scope>
    <source>
        <strain evidence="2">GMP-LS</strain>
    </source>
</reference>